<gene>
    <name evidence="1" type="ORF">BN381_450022</name>
</gene>
<evidence type="ECO:0000313" key="1">
    <source>
        <dbReference type="EMBL" id="CCM64711.1"/>
    </source>
</evidence>
<dbReference type="Proteomes" id="UP000018291">
    <property type="component" value="Unassembled WGS sequence"/>
</dbReference>
<protein>
    <submittedName>
        <fullName evidence="1">Uncharacterized protein</fullName>
    </submittedName>
</protein>
<keyword evidence="2" id="KW-1185">Reference proteome</keyword>
<dbReference type="AlphaFoldDB" id="R4Z5S3"/>
<dbReference type="HOGENOM" id="CLU_1737196_0_0_11"/>
<dbReference type="RefSeq" id="WP_012228974.1">
    <property type="nucleotide sequence ID" value="NZ_HG422565.1"/>
</dbReference>
<comment type="caution">
    <text evidence="1">The sequence shown here is derived from an EMBL/GenBank/DDBJ whole genome shotgun (WGS) entry which is preliminary data.</text>
</comment>
<proteinExistence type="predicted"/>
<sequence>MPTEVALARARMLADDLMVSQIPELRERVATRLTELEASPESARAHRLAKQISALLDHAEELDDDQRALLRGAVEYFVLEDDFEPGLLDDAEVVRSVREELGLTEVPDLLAQDAVEPHQQAAPAVMPADEEVLELIEEDRDQVFEDSPEL</sequence>
<reference evidence="1 2" key="1">
    <citation type="journal article" date="2013" name="ISME J.">
        <title>Metabolic model for the filamentous 'Candidatus Microthrix parvicella' based on genomic and metagenomic analyses.</title>
        <authorList>
            <person name="Jon McIlroy S."/>
            <person name="Kristiansen R."/>
            <person name="Albertsen M."/>
            <person name="Michael Karst S."/>
            <person name="Rossetti S."/>
            <person name="Lund Nielsen J."/>
            <person name="Tandoi V."/>
            <person name="James Seviour R."/>
            <person name="Nielsen P.H."/>
        </authorList>
    </citation>
    <scope>NUCLEOTIDE SEQUENCE [LARGE SCALE GENOMIC DNA]</scope>
    <source>
        <strain evidence="1 2">RN1</strain>
    </source>
</reference>
<dbReference type="STRING" id="1229780.BN381_450022"/>
<accession>R4Z5S3</accession>
<name>R4Z5S3_9ACTN</name>
<evidence type="ECO:0000313" key="2">
    <source>
        <dbReference type="Proteomes" id="UP000018291"/>
    </source>
</evidence>
<dbReference type="EMBL" id="CANL01000040">
    <property type="protein sequence ID" value="CCM64711.1"/>
    <property type="molecule type" value="Genomic_DNA"/>
</dbReference>
<organism evidence="1 2">
    <name type="scientific">Candidatus Neomicrothrix parvicella RN1</name>
    <dbReference type="NCBI Taxonomy" id="1229780"/>
    <lineage>
        <taxon>Bacteria</taxon>
        <taxon>Bacillati</taxon>
        <taxon>Actinomycetota</taxon>
        <taxon>Acidimicrobiia</taxon>
        <taxon>Acidimicrobiales</taxon>
        <taxon>Microthrixaceae</taxon>
        <taxon>Candidatus Neomicrothrix</taxon>
    </lineage>
</organism>